<keyword evidence="2" id="KW-1185">Reference proteome</keyword>
<reference evidence="1 2" key="1">
    <citation type="journal article" date="2019" name="Emerg. Microbes Infect.">
        <title>Comprehensive subspecies identification of 175 nontuberculous mycobacteria species based on 7547 genomic profiles.</title>
        <authorList>
            <person name="Matsumoto Y."/>
            <person name="Kinjo T."/>
            <person name="Motooka D."/>
            <person name="Nabeya D."/>
            <person name="Jung N."/>
            <person name="Uechi K."/>
            <person name="Horii T."/>
            <person name="Iida T."/>
            <person name="Fujita J."/>
            <person name="Nakamura S."/>
        </authorList>
    </citation>
    <scope>NUCLEOTIDE SEQUENCE [LARGE SCALE GENOMIC DNA]</scope>
    <source>
        <strain evidence="1 2">JCM 30395</strain>
    </source>
</reference>
<dbReference type="InterPro" id="IPR029063">
    <property type="entry name" value="SAM-dependent_MTases_sf"/>
</dbReference>
<evidence type="ECO:0000313" key="2">
    <source>
        <dbReference type="Proteomes" id="UP000466445"/>
    </source>
</evidence>
<evidence type="ECO:0008006" key="3">
    <source>
        <dbReference type="Google" id="ProtNLM"/>
    </source>
</evidence>
<dbReference type="SUPFAM" id="SSF53335">
    <property type="entry name" value="S-adenosyl-L-methionine-dependent methyltransferases"/>
    <property type="match status" value="1"/>
</dbReference>
<sequence>MVSTQPTARRLINLALIQRVLGRRDHAAELCYAALRTPDKHYSMAHLRAHEMLAQLEFPGEDYLQIMARMHQHLRPDTYLEIGIDKGHSFDIVRPETLAVGIDPNPQLQKPLGPNHRVFAQTSDDFFDQNDVLAELGGKTIDLAFIDGMHQVEFALRDFINVEKYSTPDTTVLIHDVYPIDPTSAARERSSRFWSGDIWRLILMLKKYRPDLSVNVIGTRPTGLGIVQNLDPQSRVLSDNIDEILEEFLALDISVLDGRKDEMLNRFTNDWASIARLIDTRGRV</sequence>
<dbReference type="AlphaFoldDB" id="A0A7I7STZ7"/>
<dbReference type="KEGG" id="msar:MSAR_29370"/>
<evidence type="ECO:0000313" key="1">
    <source>
        <dbReference type="EMBL" id="BBY59801.1"/>
    </source>
</evidence>
<dbReference type="Proteomes" id="UP000466445">
    <property type="component" value="Chromosome"/>
</dbReference>
<protein>
    <recommendedName>
        <fullName evidence="3">Methyltransferase</fullName>
    </recommendedName>
</protein>
<dbReference type="EMBL" id="AP022595">
    <property type="protein sequence ID" value="BBY59801.1"/>
    <property type="molecule type" value="Genomic_DNA"/>
</dbReference>
<gene>
    <name evidence="1" type="ORF">MSAR_29370</name>
</gene>
<accession>A0A7I7STZ7</accession>
<proteinExistence type="predicted"/>
<organism evidence="1 2">
    <name type="scientific">Mycolicibacterium sarraceniae</name>
    <dbReference type="NCBI Taxonomy" id="1534348"/>
    <lineage>
        <taxon>Bacteria</taxon>
        <taxon>Bacillati</taxon>
        <taxon>Actinomycetota</taxon>
        <taxon>Actinomycetes</taxon>
        <taxon>Mycobacteriales</taxon>
        <taxon>Mycobacteriaceae</taxon>
        <taxon>Mycolicibacterium</taxon>
    </lineage>
</organism>
<dbReference type="Pfam" id="PF13578">
    <property type="entry name" value="Methyltransf_24"/>
    <property type="match status" value="1"/>
</dbReference>
<dbReference type="Gene3D" id="3.40.50.150">
    <property type="entry name" value="Vaccinia Virus protein VP39"/>
    <property type="match status" value="1"/>
</dbReference>
<name>A0A7I7STZ7_9MYCO</name>